<name>A0A0R2JUX9_9LACO</name>
<dbReference type="PATRIC" id="fig|89059.3.peg.176"/>
<dbReference type="GO" id="GO:0070981">
    <property type="term" value="P:L-asparagine biosynthetic process"/>
    <property type="evidence" value="ECO:0007669"/>
    <property type="project" value="UniProtKB-UniRule"/>
</dbReference>
<dbReference type="EC" id="6.3.1.1" evidence="7 8"/>
<gene>
    <name evidence="7" type="primary">asnA</name>
    <name evidence="10" type="ORF">IV43_GL000171</name>
</gene>
<dbReference type="SUPFAM" id="SSF55681">
    <property type="entry name" value="Class II aaRS and biotin synthetases"/>
    <property type="match status" value="1"/>
</dbReference>
<evidence type="ECO:0000256" key="3">
    <source>
        <dbReference type="ARBA" id="ARBA00022605"/>
    </source>
</evidence>
<evidence type="ECO:0000256" key="8">
    <source>
        <dbReference type="NCBIfam" id="TIGR00669"/>
    </source>
</evidence>
<keyword evidence="5 7" id="KW-0067">ATP-binding</keyword>
<evidence type="ECO:0000259" key="9">
    <source>
        <dbReference type="PROSITE" id="PS50862"/>
    </source>
</evidence>
<dbReference type="GO" id="GO:0004071">
    <property type="term" value="F:aspartate-ammonia ligase activity"/>
    <property type="evidence" value="ECO:0007669"/>
    <property type="project" value="UniProtKB-UniRule"/>
</dbReference>
<keyword evidence="3 7" id="KW-0028">Amino-acid biosynthesis</keyword>
<comment type="catalytic activity">
    <reaction evidence="7">
        <text>L-aspartate + NH4(+) + ATP = L-asparagine + AMP + diphosphate + H(+)</text>
        <dbReference type="Rhea" id="RHEA:11372"/>
        <dbReference type="ChEBI" id="CHEBI:15378"/>
        <dbReference type="ChEBI" id="CHEBI:28938"/>
        <dbReference type="ChEBI" id="CHEBI:29991"/>
        <dbReference type="ChEBI" id="CHEBI:30616"/>
        <dbReference type="ChEBI" id="CHEBI:33019"/>
        <dbReference type="ChEBI" id="CHEBI:58048"/>
        <dbReference type="ChEBI" id="CHEBI:456215"/>
        <dbReference type="EC" id="6.3.1.1"/>
    </reaction>
</comment>
<feature type="domain" description="Aminoacyl-transfer RNA synthetases class-II family profile" evidence="9">
    <location>
        <begin position="29"/>
        <end position="326"/>
    </location>
</feature>
<comment type="caution">
    <text evidence="10">The sequence shown here is derived from an EMBL/GenBank/DDBJ whole genome shotgun (WGS) entry which is preliminary data.</text>
</comment>
<proteinExistence type="inferred from homology"/>
<dbReference type="GO" id="GO:0016740">
    <property type="term" value="F:transferase activity"/>
    <property type="evidence" value="ECO:0007669"/>
    <property type="project" value="UniProtKB-ARBA"/>
</dbReference>
<dbReference type="AlphaFoldDB" id="A0A0R2JUX9"/>
<keyword evidence="1 7" id="KW-0963">Cytoplasm</keyword>
<comment type="similarity">
    <text evidence="7">Belongs to the class-II aminoacyl-tRNA synthetase family. AsnA subfamily.</text>
</comment>
<accession>A0A0R2JUX9</accession>
<dbReference type="CDD" id="cd00645">
    <property type="entry name" value="AsnA"/>
    <property type="match status" value="1"/>
</dbReference>
<dbReference type="InterPro" id="IPR045864">
    <property type="entry name" value="aa-tRNA-synth_II/BPL/LPL"/>
</dbReference>
<dbReference type="GO" id="GO:0005524">
    <property type="term" value="F:ATP binding"/>
    <property type="evidence" value="ECO:0007669"/>
    <property type="project" value="UniProtKB-UniRule"/>
</dbReference>
<comment type="subcellular location">
    <subcellularLocation>
        <location evidence="7">Cytoplasm</location>
    </subcellularLocation>
</comment>
<evidence type="ECO:0000313" key="11">
    <source>
        <dbReference type="Proteomes" id="UP000051491"/>
    </source>
</evidence>
<keyword evidence="6 7" id="KW-0061">Asparagine biosynthesis</keyword>
<sequence>MKGTIYMSTIFPKDYHSTLSVKKTEEAIRYIRETFQDEFGKQMNLSRLSAPMFVSKSTGLNDNLNGIETPVSFTMKDLPGQTIEIVHSLAKWKRDALRRYGFGIHEGLYTNMNAIRKDEDLDNFHSIYVDQWDWEKVITEDERNFATLEATVKQIFKVIKHMEDEVWYKYPKAVHHLPKKIHFITTQDLEDRYPTLSPKERENAICKELGAVFLMQIGGKLKSGKRHDGRAPDYDDWKLNGDILFWYEPLQCTLELSSMGIRVDKAALQEQLDLAHATDRLKYPYHQRIIHDEMPFTIGGGIGQSRLCVLLLGKAHVGEVQASVWPQELIDKCEQHQIHLL</sequence>
<comment type="pathway">
    <text evidence="7">Amino-acid biosynthesis; L-asparagine biosynthesis; L-asparagine from L-aspartate (ammonia route): step 1/1.</text>
</comment>
<evidence type="ECO:0000256" key="7">
    <source>
        <dbReference type="HAMAP-Rule" id="MF_00555"/>
    </source>
</evidence>
<evidence type="ECO:0000256" key="6">
    <source>
        <dbReference type="ARBA" id="ARBA00022888"/>
    </source>
</evidence>
<evidence type="ECO:0000256" key="5">
    <source>
        <dbReference type="ARBA" id="ARBA00022840"/>
    </source>
</evidence>
<dbReference type="Gene3D" id="3.30.930.10">
    <property type="entry name" value="Bira Bifunctional Protein, Domain 2"/>
    <property type="match status" value="1"/>
</dbReference>
<dbReference type="Pfam" id="PF03590">
    <property type="entry name" value="AsnA"/>
    <property type="match status" value="1"/>
</dbReference>
<organism evidence="10 11">
    <name type="scientific">Ligilactobacillus acidipiscis</name>
    <dbReference type="NCBI Taxonomy" id="89059"/>
    <lineage>
        <taxon>Bacteria</taxon>
        <taxon>Bacillati</taxon>
        <taxon>Bacillota</taxon>
        <taxon>Bacilli</taxon>
        <taxon>Lactobacillales</taxon>
        <taxon>Lactobacillaceae</taxon>
        <taxon>Ligilactobacillus</taxon>
    </lineage>
</organism>
<evidence type="ECO:0000256" key="2">
    <source>
        <dbReference type="ARBA" id="ARBA00022598"/>
    </source>
</evidence>
<dbReference type="Proteomes" id="UP000051491">
    <property type="component" value="Unassembled WGS sequence"/>
</dbReference>
<dbReference type="UniPathway" id="UPA00134">
    <property type="reaction ID" value="UER00194"/>
</dbReference>
<evidence type="ECO:0000256" key="1">
    <source>
        <dbReference type="ARBA" id="ARBA00022490"/>
    </source>
</evidence>
<dbReference type="PANTHER" id="PTHR30073:SF5">
    <property type="entry name" value="ASPARTATE--AMMONIA LIGASE"/>
    <property type="match status" value="1"/>
</dbReference>
<dbReference type="HAMAP" id="MF_00555">
    <property type="entry name" value="AsnA"/>
    <property type="match status" value="1"/>
</dbReference>
<dbReference type="PANTHER" id="PTHR30073">
    <property type="entry name" value="ASPARTATE--AMMONIA LIGASE"/>
    <property type="match status" value="1"/>
</dbReference>
<dbReference type="NCBIfam" id="TIGR00669">
    <property type="entry name" value="asnA"/>
    <property type="match status" value="1"/>
</dbReference>
<keyword evidence="2 7" id="KW-0436">Ligase</keyword>
<dbReference type="EMBL" id="JQBK01000107">
    <property type="protein sequence ID" value="KRN80879.1"/>
    <property type="molecule type" value="Genomic_DNA"/>
</dbReference>
<dbReference type="InterPro" id="IPR006195">
    <property type="entry name" value="aa-tRNA-synth_II"/>
</dbReference>
<keyword evidence="4 7" id="KW-0547">Nucleotide-binding</keyword>
<dbReference type="GO" id="GO:0005829">
    <property type="term" value="C:cytosol"/>
    <property type="evidence" value="ECO:0007669"/>
    <property type="project" value="TreeGrafter"/>
</dbReference>
<evidence type="ECO:0000256" key="4">
    <source>
        <dbReference type="ARBA" id="ARBA00022741"/>
    </source>
</evidence>
<evidence type="ECO:0000313" key="10">
    <source>
        <dbReference type="EMBL" id="KRN80879.1"/>
    </source>
</evidence>
<dbReference type="InterPro" id="IPR004618">
    <property type="entry name" value="AsnA"/>
</dbReference>
<dbReference type="PIRSF" id="PIRSF001555">
    <property type="entry name" value="Asp_ammon_ligase"/>
    <property type="match status" value="1"/>
</dbReference>
<reference evidence="10 11" key="1">
    <citation type="journal article" date="2015" name="Genome Announc.">
        <title>Expanding the biotechnology potential of lactobacilli through comparative genomics of 213 strains and associated genera.</title>
        <authorList>
            <person name="Sun Z."/>
            <person name="Harris H.M."/>
            <person name="McCann A."/>
            <person name="Guo C."/>
            <person name="Argimon S."/>
            <person name="Zhang W."/>
            <person name="Yang X."/>
            <person name="Jeffery I.B."/>
            <person name="Cooney J.C."/>
            <person name="Kagawa T.F."/>
            <person name="Liu W."/>
            <person name="Song Y."/>
            <person name="Salvetti E."/>
            <person name="Wrobel A."/>
            <person name="Rasinkangas P."/>
            <person name="Parkhill J."/>
            <person name="Rea M.C."/>
            <person name="O'Sullivan O."/>
            <person name="Ritari J."/>
            <person name="Douillard F.P."/>
            <person name="Paul Ross R."/>
            <person name="Yang R."/>
            <person name="Briner A.E."/>
            <person name="Felis G.E."/>
            <person name="de Vos W.M."/>
            <person name="Barrangou R."/>
            <person name="Klaenhammer T.R."/>
            <person name="Caufield P.W."/>
            <person name="Cui Y."/>
            <person name="Zhang H."/>
            <person name="O'Toole P.W."/>
        </authorList>
    </citation>
    <scope>NUCLEOTIDE SEQUENCE [LARGE SCALE GENOMIC DNA]</scope>
    <source>
        <strain evidence="10 11">DSM 15353</strain>
    </source>
</reference>
<dbReference type="GO" id="GO:0140096">
    <property type="term" value="F:catalytic activity, acting on a protein"/>
    <property type="evidence" value="ECO:0007669"/>
    <property type="project" value="UniProtKB-ARBA"/>
</dbReference>
<dbReference type="PROSITE" id="PS50862">
    <property type="entry name" value="AA_TRNA_LIGASE_II"/>
    <property type="match status" value="1"/>
</dbReference>
<protein>
    <recommendedName>
        <fullName evidence="7 8">Aspartate--ammonia ligase</fullName>
        <ecNumber evidence="7 8">6.3.1.1</ecNumber>
    </recommendedName>
    <alternativeName>
        <fullName evidence="7">Asparagine synthetase A</fullName>
    </alternativeName>
</protein>